<dbReference type="PROSITE" id="PS50994">
    <property type="entry name" value="INTEGRASE"/>
    <property type="match status" value="1"/>
</dbReference>
<keyword evidence="1" id="KW-0862">Zinc</keyword>
<dbReference type="SUPFAM" id="SSF53098">
    <property type="entry name" value="Ribonuclease H-like"/>
    <property type="match status" value="1"/>
</dbReference>
<dbReference type="OrthoDB" id="434928at2759"/>
<feature type="domain" description="CCHC-type" evidence="3">
    <location>
        <begin position="316"/>
        <end position="331"/>
    </location>
</feature>
<name>A0A812JYM4_SYMPI</name>
<protein>
    <submittedName>
        <fullName evidence="5">RE2 protein</fullName>
    </submittedName>
</protein>
<keyword evidence="6" id="KW-1185">Reference proteome</keyword>
<dbReference type="InterPro" id="IPR013103">
    <property type="entry name" value="RVT_2"/>
</dbReference>
<feature type="non-terminal residue" evidence="5">
    <location>
        <position position="1"/>
    </location>
</feature>
<feature type="region of interest" description="Disordered" evidence="2">
    <location>
        <begin position="1312"/>
        <end position="1409"/>
    </location>
</feature>
<evidence type="ECO:0000313" key="5">
    <source>
        <dbReference type="EMBL" id="CAE7216583.1"/>
    </source>
</evidence>
<feature type="compositionally biased region" description="Basic residues" evidence="2">
    <location>
        <begin position="552"/>
        <end position="565"/>
    </location>
</feature>
<feature type="non-terminal residue" evidence="5">
    <location>
        <position position="1801"/>
    </location>
</feature>
<dbReference type="GO" id="GO:0003676">
    <property type="term" value="F:nucleic acid binding"/>
    <property type="evidence" value="ECO:0007669"/>
    <property type="project" value="InterPro"/>
</dbReference>
<dbReference type="EMBL" id="CAJNIZ010002929">
    <property type="protein sequence ID" value="CAE7216583.1"/>
    <property type="molecule type" value="Genomic_DNA"/>
</dbReference>
<evidence type="ECO:0000256" key="2">
    <source>
        <dbReference type="SAM" id="MobiDB-lite"/>
    </source>
</evidence>
<feature type="compositionally biased region" description="Basic and acidic residues" evidence="2">
    <location>
        <begin position="1371"/>
        <end position="1380"/>
    </location>
</feature>
<dbReference type="GO" id="GO:0015074">
    <property type="term" value="P:DNA integration"/>
    <property type="evidence" value="ECO:0007669"/>
    <property type="project" value="InterPro"/>
</dbReference>
<reference evidence="5" key="1">
    <citation type="submission" date="2021-02" db="EMBL/GenBank/DDBJ databases">
        <authorList>
            <person name="Dougan E. K."/>
            <person name="Rhodes N."/>
            <person name="Thang M."/>
            <person name="Chan C."/>
        </authorList>
    </citation>
    <scope>NUCLEOTIDE SEQUENCE</scope>
</reference>
<dbReference type="SUPFAM" id="SSF57756">
    <property type="entry name" value="Retrovirus zinc finger-like domains"/>
    <property type="match status" value="1"/>
</dbReference>
<feature type="compositionally biased region" description="Low complexity" evidence="2">
    <location>
        <begin position="12"/>
        <end position="21"/>
    </location>
</feature>
<dbReference type="Gene3D" id="4.10.60.10">
    <property type="entry name" value="Zinc finger, CCHC-type"/>
    <property type="match status" value="1"/>
</dbReference>
<feature type="region of interest" description="Disordered" evidence="2">
    <location>
        <begin position="1456"/>
        <end position="1476"/>
    </location>
</feature>
<dbReference type="SMART" id="SM00343">
    <property type="entry name" value="ZnF_C2HC"/>
    <property type="match status" value="1"/>
</dbReference>
<dbReference type="InterPro" id="IPR036875">
    <property type="entry name" value="Znf_CCHC_sf"/>
</dbReference>
<feature type="region of interest" description="Disordered" evidence="2">
    <location>
        <begin position="543"/>
        <end position="587"/>
    </location>
</feature>
<sequence>ASYVDLGEGETSRASSAASAGEGDDGQVKIVGEVPEKKGGKVSSTYPPVFKARPQESYLEWKRSAEFWIGGEGGQLPPELVGPRMVVQLKERAGQLVKHLANHDVNGPEGKEVILKALERSPLIKQLDKHRVDEHRRRLMHLNRAPGESMESYVTRASMYRTHLLGLDSSMAMGEAFYVGHLVDHAHLTRRDRAMVKTKAGSETDEYLVTNALIELACELEGVASATRRSSREIGGKQASELDSETGADSEEYGEESLDEEDYPPELEAAVNEAYGIQYRAKQKIAEVKKLRQYYRKPDPEERKKALAEQMKTNPCHACGQFGHWSRECPNRANGTLGVNKGNASATPVLAVRSGGGRLEAIDEIPAGESEWDLLLSMCRSGWCRVFEEREAFKFGDGEVLWSRFRVEFMGTFAGKTVVYGFSVVEGCCPPLFSRSGCTQIGAVIDCEHHCVSARKLGVKRYGVGRDSGHYTVPVDECEPGCAVLPGDYCLPSGADIAAVDPQVFSAQMSSPLTDRTLSNHVLGAVDSDDEIFVMTYSAEMEQDGGEEVNRARKSAAKTRDRGRRPATALETKASSSAATPDIPGLTPEEAAIIGKRREKQAASKAKAQEVKALTGLRADYPSLSNAWSYELGLNIAASTTNRMRTWCWKKLVWMVRIKYAIEKEGDRRWKRNPRWLNMMLGKEVAALFGHFGHLNRGEIQKLKVGVKSALATLKVFDCANKDDGKWVLLEVFAGKARLTEQARQHPLWTALEPIDVLSGWDLQKEGKRKELLDLIDKEAPDLVTLSPPCGPWSSWTQLCQDIEGLWERRRQRLPFWKLAGEVWQRQCDGGRLVLLEQPARSEALKLRYMTSREDVVKAVVAQCAFGLKDLENGKPYVKLTSLDVNCSVMAVGFCTVLIAHMGGHCVIEEPHGATSYFFLVLGGFNFWQQMAQNATTGERYDYVTFDGEVAQMFILSGAQNNVVQLARQLQCQVCAMVRPPGTTPQVAYQKPKQFNERISGDSFYVWDAANKKFLVTHSIDGLTDYHVGDLTDTAASGFAKEVLQDLWCAVFGPPDLLITAGGPEFQGAIQTLNDMFAVVHEVVPEGAKWRLGQVERHGSVAKLMMMRMVKEMDLKGLEEMRRAALAAFAAKNRTFNRGGVSPLQAVTGRNTMLPSSLMEQLASGRVRFRFNEELTHNDALARAERIRAGAISAFHWLDAHTALRKALASRSRPPTLEAIQEGTTVYVYEPPPSRRGLARRLQDNSSWTGPGVVVCVERDNSVPRRLWIRIRGRVKAFPLEKVRLATPDEMTSSQFITDALKDVEAELSKGNVTTEEATEAGPSDPTAQSSAGPSQPKRRKVIVDFEEPEGDHETDTSEQESSDDDEEAEAKERRAKLLEDVPFSVQRAHFGGETQARGRGGHGPPRLGLRQEAADVRGFVEDVWGPDQVTRGELRNRMEQAYAKVCSVRRVIRRQDKTDSKKGRQARGQGGSRASQAASVEVLATAADVAIPYFKPGEFEALVNDTIGQWTLWFGSSLWSGVNEIYEVSATLHRAEMEGVTEVAIGVYLEHNGIKGVPKGQMVDPARVLGSRFVLTTKLSEAELKARWIFGGHRDPDAGLYDTSSPTASILGHNLINFVAVQEKWEVHYEDVSAAFLQGKELPRKERIYVKVPRGYPTEVTDFLASELGEDMRDDLVELTKGGFGLPESPRLWYLEYKDTIQDLGLLEMSLLPGVFRAFHPPPRRRVRALASIHVDDTRYAGDDTAKEIWDQRQARLKFGKQRKATEGWVKFCGRWERQDPNTMEMEYSMEAYTKDIPLA</sequence>
<evidence type="ECO:0000259" key="3">
    <source>
        <dbReference type="PROSITE" id="PS50158"/>
    </source>
</evidence>
<organism evidence="5 6">
    <name type="scientific">Symbiodinium pilosum</name>
    <name type="common">Dinoflagellate</name>
    <dbReference type="NCBI Taxonomy" id="2952"/>
    <lineage>
        <taxon>Eukaryota</taxon>
        <taxon>Sar</taxon>
        <taxon>Alveolata</taxon>
        <taxon>Dinophyceae</taxon>
        <taxon>Suessiales</taxon>
        <taxon>Symbiodiniaceae</taxon>
        <taxon>Symbiodinium</taxon>
    </lineage>
</organism>
<accession>A0A812JYM4</accession>
<gene>
    <name evidence="5" type="primary">RE2</name>
    <name evidence="5" type="ORF">SPIL2461_LOCUS2643</name>
</gene>
<dbReference type="Proteomes" id="UP000649617">
    <property type="component" value="Unassembled WGS sequence"/>
</dbReference>
<feature type="compositionally biased region" description="Acidic residues" evidence="2">
    <location>
        <begin position="242"/>
        <end position="264"/>
    </location>
</feature>
<dbReference type="Gene3D" id="3.30.420.10">
    <property type="entry name" value="Ribonuclease H-like superfamily/Ribonuclease H"/>
    <property type="match status" value="1"/>
</dbReference>
<comment type="caution">
    <text evidence="5">The sequence shown here is derived from an EMBL/GenBank/DDBJ whole genome shotgun (WGS) entry which is preliminary data.</text>
</comment>
<feature type="region of interest" description="Disordered" evidence="2">
    <location>
        <begin position="1"/>
        <end position="27"/>
    </location>
</feature>
<dbReference type="InterPro" id="IPR012337">
    <property type="entry name" value="RNaseH-like_sf"/>
</dbReference>
<feature type="domain" description="Integrase catalytic" evidence="4">
    <location>
        <begin position="988"/>
        <end position="1151"/>
    </location>
</feature>
<feature type="region of interest" description="Disordered" evidence="2">
    <location>
        <begin position="227"/>
        <end position="264"/>
    </location>
</feature>
<evidence type="ECO:0000313" key="6">
    <source>
        <dbReference type="Proteomes" id="UP000649617"/>
    </source>
</evidence>
<dbReference type="Pfam" id="PF00098">
    <property type="entry name" value="zf-CCHC"/>
    <property type="match status" value="1"/>
</dbReference>
<feature type="compositionally biased region" description="Acidic residues" evidence="2">
    <location>
        <begin position="1345"/>
        <end position="1370"/>
    </location>
</feature>
<dbReference type="Pfam" id="PF07727">
    <property type="entry name" value="RVT_2"/>
    <property type="match status" value="1"/>
</dbReference>
<dbReference type="InterPro" id="IPR036397">
    <property type="entry name" value="RNaseH_sf"/>
</dbReference>
<dbReference type="InterPro" id="IPR001878">
    <property type="entry name" value="Znf_CCHC"/>
</dbReference>
<dbReference type="PROSITE" id="PS50158">
    <property type="entry name" value="ZF_CCHC"/>
    <property type="match status" value="1"/>
</dbReference>
<evidence type="ECO:0000256" key="1">
    <source>
        <dbReference type="PROSITE-ProRule" id="PRU00047"/>
    </source>
</evidence>
<keyword evidence="1" id="KW-0863">Zinc-finger</keyword>
<keyword evidence="1" id="KW-0479">Metal-binding</keyword>
<dbReference type="InterPro" id="IPR001584">
    <property type="entry name" value="Integrase_cat-core"/>
</dbReference>
<evidence type="ECO:0000259" key="4">
    <source>
        <dbReference type="PROSITE" id="PS50994"/>
    </source>
</evidence>
<dbReference type="GO" id="GO:0008270">
    <property type="term" value="F:zinc ion binding"/>
    <property type="evidence" value="ECO:0007669"/>
    <property type="project" value="UniProtKB-KW"/>
</dbReference>
<proteinExistence type="predicted"/>